<feature type="transmembrane region" description="Helical" evidence="4">
    <location>
        <begin position="279"/>
        <end position="306"/>
    </location>
</feature>
<dbReference type="AlphaFoldDB" id="D7MDV5"/>
<evidence type="ECO:0000259" key="6">
    <source>
        <dbReference type="PROSITE" id="PS51473"/>
    </source>
</evidence>
<evidence type="ECO:0000256" key="5">
    <source>
        <dbReference type="SAM" id="SignalP"/>
    </source>
</evidence>
<feature type="domain" description="Gnk2-homologous" evidence="6">
    <location>
        <begin position="27"/>
        <end position="131"/>
    </location>
</feature>
<sequence length="327" mass="36215">MTSCASFIFLFLFSFLTSFTASAQNIFYIQHICPNTTTYSRNSTYFTNLRTLLSSLSSPNASYSTGFQNATAGQAPDRVTGLFLCRGDVSSEVCRKCVAISINDTLTQCPNEMEAVFYYDECMLRYSDRNILSTLAYDGAWFRLNGNISIDQNQMNRFKDFVSSTMNQAALEAASNATKFYTIKANWTALQTLYGLVQCTPDLTRHDCLSCLESFINVMPLYKTGGRFLYPSCNLRYELFAFYNESAVRTQPQQQVPPPPLPPASTPPMTSASQPGKSWFSNVLVVAIGVTIIVAVLILIAGYCFLAKRVKMSSDTAPAFDGNNSNG</sequence>
<dbReference type="CDD" id="cd23509">
    <property type="entry name" value="Gnk2-like"/>
    <property type="match status" value="2"/>
</dbReference>
<name>D7MDV5_ARALL</name>
<dbReference type="InterPro" id="IPR038408">
    <property type="entry name" value="GNK2_sf"/>
</dbReference>
<reference evidence="8" key="1">
    <citation type="journal article" date="2011" name="Nat. Genet.">
        <title>The Arabidopsis lyrata genome sequence and the basis of rapid genome size change.</title>
        <authorList>
            <person name="Hu T.T."/>
            <person name="Pattyn P."/>
            <person name="Bakker E.G."/>
            <person name="Cao J."/>
            <person name="Cheng J.-F."/>
            <person name="Clark R.M."/>
            <person name="Fahlgren N."/>
            <person name="Fawcett J.A."/>
            <person name="Grimwood J."/>
            <person name="Gundlach H."/>
            <person name="Haberer G."/>
            <person name="Hollister J.D."/>
            <person name="Ossowski S."/>
            <person name="Ottilar R.P."/>
            <person name="Salamov A.A."/>
            <person name="Schneeberger K."/>
            <person name="Spannagl M."/>
            <person name="Wang X."/>
            <person name="Yang L."/>
            <person name="Nasrallah M.E."/>
            <person name="Bergelson J."/>
            <person name="Carrington J.C."/>
            <person name="Gaut B.S."/>
            <person name="Schmutz J."/>
            <person name="Mayer K.F.X."/>
            <person name="Van de Peer Y."/>
            <person name="Grigoriev I.V."/>
            <person name="Nordborg M."/>
            <person name="Weigel D."/>
            <person name="Guo Y.-L."/>
        </authorList>
    </citation>
    <scope>NUCLEOTIDE SEQUENCE [LARGE SCALE GENOMIC DNA]</scope>
    <source>
        <strain evidence="8">cv. MN47</strain>
    </source>
</reference>
<keyword evidence="4" id="KW-1133">Transmembrane helix</keyword>
<keyword evidence="4" id="KW-0472">Membrane</keyword>
<keyword evidence="1 5" id="KW-0732">Signal</keyword>
<dbReference type="PANTHER" id="PTHR32099:SF42">
    <property type="entry name" value="CYSTEINE-RICH RECEPTOR-LIKE PROTEIN KINASE 9-RELATED"/>
    <property type="match status" value="1"/>
</dbReference>
<dbReference type="Gene3D" id="3.30.430.20">
    <property type="entry name" value="Gnk2 domain, C-X8-C-X2-C motif"/>
    <property type="match status" value="2"/>
</dbReference>
<dbReference type="STRING" id="81972.D7MDV5"/>
<protein>
    <recommendedName>
        <fullName evidence="6">Gnk2-homologous domain-containing protein</fullName>
    </recommendedName>
</protein>
<evidence type="ECO:0000313" key="8">
    <source>
        <dbReference type="Proteomes" id="UP000008694"/>
    </source>
</evidence>
<dbReference type="Proteomes" id="UP000008694">
    <property type="component" value="Unassembled WGS sequence"/>
</dbReference>
<dbReference type="HOGENOM" id="CLU_000288_35_0_1"/>
<dbReference type="PANTHER" id="PTHR32099">
    <property type="entry name" value="CYSTEINE-RICH REPEAT SECRETORY PROTEIN"/>
    <property type="match status" value="1"/>
</dbReference>
<keyword evidence="2" id="KW-0677">Repeat</keyword>
<keyword evidence="8" id="KW-1185">Reference proteome</keyword>
<evidence type="ECO:0000256" key="3">
    <source>
        <dbReference type="SAM" id="MobiDB-lite"/>
    </source>
</evidence>
<proteinExistence type="predicted"/>
<evidence type="ECO:0000256" key="1">
    <source>
        <dbReference type="ARBA" id="ARBA00022729"/>
    </source>
</evidence>
<gene>
    <name evidence="7" type="ORF">ARALYDRAFT_914278</name>
</gene>
<feature type="domain" description="Gnk2-homologous" evidence="6">
    <location>
        <begin position="138"/>
        <end position="242"/>
    </location>
</feature>
<feature type="chain" id="PRO_5003103065" description="Gnk2-homologous domain-containing protein" evidence="5">
    <location>
        <begin position="24"/>
        <end position="327"/>
    </location>
</feature>
<dbReference type="Gramene" id="scaffold_702020.1">
    <property type="protein sequence ID" value="scaffold_702020.1"/>
    <property type="gene ID" value="scaffold_702020.1"/>
</dbReference>
<dbReference type="PROSITE" id="PS51473">
    <property type="entry name" value="GNK2"/>
    <property type="match status" value="2"/>
</dbReference>
<dbReference type="InterPro" id="IPR002902">
    <property type="entry name" value="GNK2"/>
</dbReference>
<dbReference type="FunFam" id="3.30.430.20:FF:000003">
    <property type="entry name" value="Cysteine-rich RLK (RECEPTOR-like protein kinase) 10"/>
    <property type="match status" value="1"/>
</dbReference>
<organism evidence="8">
    <name type="scientific">Arabidopsis lyrata subsp. lyrata</name>
    <name type="common">Lyre-leaved rock-cress</name>
    <dbReference type="NCBI Taxonomy" id="81972"/>
    <lineage>
        <taxon>Eukaryota</taxon>
        <taxon>Viridiplantae</taxon>
        <taxon>Streptophyta</taxon>
        <taxon>Embryophyta</taxon>
        <taxon>Tracheophyta</taxon>
        <taxon>Spermatophyta</taxon>
        <taxon>Magnoliopsida</taxon>
        <taxon>eudicotyledons</taxon>
        <taxon>Gunneridae</taxon>
        <taxon>Pentapetalae</taxon>
        <taxon>rosids</taxon>
        <taxon>malvids</taxon>
        <taxon>Brassicales</taxon>
        <taxon>Brassicaceae</taxon>
        <taxon>Camelineae</taxon>
        <taxon>Arabidopsis</taxon>
    </lineage>
</organism>
<accession>D7MDV5</accession>
<evidence type="ECO:0000256" key="2">
    <source>
        <dbReference type="ARBA" id="ARBA00022737"/>
    </source>
</evidence>
<feature type="compositionally biased region" description="Pro residues" evidence="3">
    <location>
        <begin position="255"/>
        <end position="266"/>
    </location>
</feature>
<evidence type="ECO:0000313" key="7">
    <source>
        <dbReference type="EMBL" id="EFH43982.1"/>
    </source>
</evidence>
<evidence type="ECO:0000256" key="4">
    <source>
        <dbReference type="SAM" id="Phobius"/>
    </source>
</evidence>
<dbReference type="eggNOG" id="ENOG502QWDY">
    <property type="taxonomic scope" value="Eukaryota"/>
</dbReference>
<feature type="region of interest" description="Disordered" evidence="3">
    <location>
        <begin position="251"/>
        <end position="273"/>
    </location>
</feature>
<dbReference type="FunFam" id="3.30.430.20:FF:000002">
    <property type="entry name" value="Cysteine-rich receptor-like protein kinase 10"/>
    <property type="match status" value="1"/>
</dbReference>
<keyword evidence="4" id="KW-0812">Transmembrane</keyword>
<feature type="signal peptide" evidence="5">
    <location>
        <begin position="1"/>
        <end position="23"/>
    </location>
</feature>
<dbReference type="EMBL" id="GL348719">
    <property type="protein sequence ID" value="EFH43982.1"/>
    <property type="molecule type" value="Genomic_DNA"/>
</dbReference>
<dbReference type="Pfam" id="PF01657">
    <property type="entry name" value="Stress-antifung"/>
    <property type="match status" value="2"/>
</dbReference>